<evidence type="ECO:0000313" key="2">
    <source>
        <dbReference type="Proteomes" id="UP000238479"/>
    </source>
</evidence>
<comment type="caution">
    <text evidence="1">The sequence shown here is derived from an EMBL/GenBank/DDBJ whole genome shotgun (WGS) entry which is preliminary data.</text>
</comment>
<dbReference type="EMBL" id="PDCK01000039">
    <property type="protein sequence ID" value="PRQ56905.1"/>
    <property type="molecule type" value="Genomic_DNA"/>
</dbReference>
<dbReference type="Gramene" id="PRQ56905">
    <property type="protein sequence ID" value="PRQ56905"/>
    <property type="gene ID" value="RchiOBHm_Chr1g0342431"/>
</dbReference>
<evidence type="ECO:0000313" key="1">
    <source>
        <dbReference type="EMBL" id="PRQ56905.1"/>
    </source>
</evidence>
<accession>A0A2P6SE08</accession>
<name>A0A2P6SE08_ROSCH</name>
<reference evidence="1 2" key="1">
    <citation type="journal article" date="2018" name="Nat. Genet.">
        <title>The Rosa genome provides new insights in the design of modern roses.</title>
        <authorList>
            <person name="Bendahmane M."/>
        </authorList>
    </citation>
    <scope>NUCLEOTIDE SEQUENCE [LARGE SCALE GENOMIC DNA]</scope>
    <source>
        <strain evidence="2">cv. Old Blush</strain>
    </source>
</reference>
<dbReference type="Proteomes" id="UP000238479">
    <property type="component" value="Chromosome 1"/>
</dbReference>
<proteinExistence type="predicted"/>
<organism evidence="1 2">
    <name type="scientific">Rosa chinensis</name>
    <name type="common">China rose</name>
    <dbReference type="NCBI Taxonomy" id="74649"/>
    <lineage>
        <taxon>Eukaryota</taxon>
        <taxon>Viridiplantae</taxon>
        <taxon>Streptophyta</taxon>
        <taxon>Embryophyta</taxon>
        <taxon>Tracheophyta</taxon>
        <taxon>Spermatophyta</taxon>
        <taxon>Magnoliopsida</taxon>
        <taxon>eudicotyledons</taxon>
        <taxon>Gunneridae</taxon>
        <taxon>Pentapetalae</taxon>
        <taxon>rosids</taxon>
        <taxon>fabids</taxon>
        <taxon>Rosales</taxon>
        <taxon>Rosaceae</taxon>
        <taxon>Rosoideae</taxon>
        <taxon>Rosoideae incertae sedis</taxon>
        <taxon>Rosa</taxon>
    </lineage>
</organism>
<protein>
    <submittedName>
        <fullName evidence="1">Uncharacterized protein</fullName>
    </submittedName>
</protein>
<keyword evidence="2" id="KW-1185">Reference proteome</keyword>
<gene>
    <name evidence="1" type="ORF">RchiOBHm_Chr1g0342431</name>
</gene>
<dbReference type="AlphaFoldDB" id="A0A2P6SE08"/>
<sequence>MVAMTLGSKRWGIWLRRPEDEDGCWGLINWAKSSAVTTEACSCGFGVVFDCRFGFLLIGSAWGVEVELSGAVGGDIRTVGEV</sequence>